<evidence type="ECO:0000313" key="7">
    <source>
        <dbReference type="Proteomes" id="UP000751190"/>
    </source>
</evidence>
<organism evidence="6 7">
    <name type="scientific">Diacronema lutheri</name>
    <name type="common">Unicellular marine alga</name>
    <name type="synonym">Monochrysis lutheri</name>
    <dbReference type="NCBI Taxonomy" id="2081491"/>
    <lineage>
        <taxon>Eukaryota</taxon>
        <taxon>Haptista</taxon>
        <taxon>Haptophyta</taxon>
        <taxon>Pavlovophyceae</taxon>
        <taxon>Pavlovales</taxon>
        <taxon>Pavlovaceae</taxon>
        <taxon>Diacronema</taxon>
    </lineage>
</organism>
<evidence type="ECO:0000256" key="3">
    <source>
        <dbReference type="ARBA" id="ARBA00022989"/>
    </source>
</evidence>
<dbReference type="OMA" id="AIMYVIQ"/>
<dbReference type="OrthoDB" id="408493at2759"/>
<keyword evidence="3 5" id="KW-1133">Transmembrane helix</keyword>
<dbReference type="Proteomes" id="UP000751190">
    <property type="component" value="Unassembled WGS sequence"/>
</dbReference>
<dbReference type="NCBIfam" id="TIGR00803">
    <property type="entry name" value="nst"/>
    <property type="match status" value="1"/>
</dbReference>
<feature type="transmembrane region" description="Helical" evidence="5">
    <location>
        <begin position="37"/>
        <end position="57"/>
    </location>
</feature>
<accession>A0A8J5X6R1</accession>
<dbReference type="GO" id="GO:0000139">
    <property type="term" value="C:Golgi membrane"/>
    <property type="evidence" value="ECO:0007669"/>
    <property type="project" value="InterPro"/>
</dbReference>
<keyword evidence="4 5" id="KW-0472">Membrane</keyword>
<feature type="transmembrane region" description="Helical" evidence="5">
    <location>
        <begin position="260"/>
        <end position="281"/>
    </location>
</feature>
<keyword evidence="2 5" id="KW-0812">Transmembrane</keyword>
<proteinExistence type="predicted"/>
<reference evidence="6" key="1">
    <citation type="submission" date="2021-05" db="EMBL/GenBank/DDBJ databases">
        <title>The genome of the haptophyte Pavlova lutheri (Diacronema luteri, Pavlovales) - a model for lipid biosynthesis in eukaryotic algae.</title>
        <authorList>
            <person name="Hulatt C.J."/>
            <person name="Posewitz M.C."/>
        </authorList>
    </citation>
    <scope>NUCLEOTIDE SEQUENCE</scope>
    <source>
        <strain evidence="6">NIVA-4/92</strain>
    </source>
</reference>
<dbReference type="EMBL" id="JAGTXO010000080">
    <property type="protein sequence ID" value="KAG8457152.1"/>
    <property type="molecule type" value="Genomic_DNA"/>
</dbReference>
<dbReference type="GO" id="GO:0015165">
    <property type="term" value="F:pyrimidine nucleotide-sugar transmembrane transporter activity"/>
    <property type="evidence" value="ECO:0007669"/>
    <property type="project" value="InterPro"/>
</dbReference>
<evidence type="ECO:0000256" key="2">
    <source>
        <dbReference type="ARBA" id="ARBA00022692"/>
    </source>
</evidence>
<evidence type="ECO:0000313" key="6">
    <source>
        <dbReference type="EMBL" id="KAG8457152.1"/>
    </source>
</evidence>
<name>A0A8J5X6R1_DIALT</name>
<dbReference type="PANTHER" id="PTHR10231">
    <property type="entry name" value="NUCLEOTIDE-SUGAR TRANSMEMBRANE TRANSPORTER"/>
    <property type="match status" value="1"/>
</dbReference>
<comment type="caution">
    <text evidence="6">The sequence shown here is derived from an EMBL/GenBank/DDBJ whole genome shotgun (WGS) entry which is preliminary data.</text>
</comment>
<evidence type="ECO:0000256" key="4">
    <source>
        <dbReference type="ARBA" id="ARBA00023136"/>
    </source>
</evidence>
<feature type="transmembrane region" description="Helical" evidence="5">
    <location>
        <begin position="78"/>
        <end position="96"/>
    </location>
</feature>
<feature type="transmembrane region" description="Helical" evidence="5">
    <location>
        <begin position="132"/>
        <end position="150"/>
    </location>
</feature>
<feature type="transmembrane region" description="Helical" evidence="5">
    <location>
        <begin position="162"/>
        <end position="184"/>
    </location>
</feature>
<dbReference type="InterPro" id="IPR007271">
    <property type="entry name" value="Nuc_sug_transpt"/>
</dbReference>
<feature type="transmembrane region" description="Helical" evidence="5">
    <location>
        <begin position="196"/>
        <end position="217"/>
    </location>
</feature>
<gene>
    <name evidence="6" type="ORF">KFE25_004119</name>
</gene>
<evidence type="ECO:0000256" key="5">
    <source>
        <dbReference type="SAM" id="Phobius"/>
    </source>
</evidence>
<sequence>MQTKHAVFALLVAQNSSLVLLMRHSRSSPTAGERYLVSVAVLLAEALKMLLCVAAMGTRAPRELRAHLLVRWRETLRVAVPALLYTVQNYLLFVALTHLDAGTFQVSYQLKTLFTALFSVVLLGKRLGRSQWLGLLVLSAGVIAVQRPSAAPPAASPDARRVSATGLAAVVAAAASSGFASVYFEKMLKSGGGASLWVRNVQLGVFALPAAAATALVQDGAAIRARGALAGFGASAMGVVVLNAAGGLLVAAVVKYADNLVKTFATVISILLSALVSIPLFGLVPSVGLAQGVALVCVSVVLYARPAAPVTPPLLDGGNGGGGGAKAAAGGGFMSPPLRPPSSFD</sequence>
<keyword evidence="7" id="KW-1185">Reference proteome</keyword>
<protein>
    <submittedName>
        <fullName evidence="6">Uncharacterized protein</fullName>
    </submittedName>
</protein>
<dbReference type="Gene3D" id="1.10.3730.20">
    <property type="match status" value="1"/>
</dbReference>
<comment type="subcellular location">
    <subcellularLocation>
        <location evidence="1">Membrane</location>
        <topology evidence="1">Multi-pass membrane protein</topology>
    </subcellularLocation>
</comment>
<evidence type="ECO:0000256" key="1">
    <source>
        <dbReference type="ARBA" id="ARBA00004141"/>
    </source>
</evidence>
<feature type="transmembrane region" description="Helical" evidence="5">
    <location>
        <begin position="108"/>
        <end position="125"/>
    </location>
</feature>
<dbReference type="Pfam" id="PF04142">
    <property type="entry name" value="Nuc_sug_transp"/>
    <property type="match status" value="1"/>
</dbReference>
<feature type="transmembrane region" description="Helical" evidence="5">
    <location>
        <begin position="229"/>
        <end position="253"/>
    </location>
</feature>
<dbReference type="AlphaFoldDB" id="A0A8J5X6R1"/>
<dbReference type="InterPro" id="IPR037185">
    <property type="entry name" value="EmrE-like"/>
</dbReference>
<dbReference type="SUPFAM" id="SSF103481">
    <property type="entry name" value="Multidrug resistance efflux transporter EmrE"/>
    <property type="match status" value="1"/>
</dbReference>
<dbReference type="PIRSF" id="PIRSF005799">
    <property type="entry name" value="UDP-gal_transpt"/>
    <property type="match status" value="1"/>
</dbReference>